<feature type="domain" description="4Fe-4S ferredoxin-type" evidence="4">
    <location>
        <begin position="250"/>
        <end position="281"/>
    </location>
</feature>
<dbReference type="InterPro" id="IPR009051">
    <property type="entry name" value="Helical_ferredxn"/>
</dbReference>
<dbReference type="SUPFAM" id="SSF46548">
    <property type="entry name" value="alpha-helical ferredoxin"/>
    <property type="match status" value="1"/>
</dbReference>
<dbReference type="Pfam" id="PF17179">
    <property type="entry name" value="Fer4_22"/>
    <property type="match status" value="1"/>
</dbReference>
<dbReference type="GO" id="GO:0046872">
    <property type="term" value="F:metal ion binding"/>
    <property type="evidence" value="ECO:0007669"/>
    <property type="project" value="UniProtKB-KW"/>
</dbReference>
<name>A0A4R8IT82_9GAMM</name>
<gene>
    <name evidence="5" type="ORF">EDC23_0568</name>
</gene>
<dbReference type="PANTHER" id="PTHR40447:SF1">
    <property type="entry name" value="ANAEROBIC SULFITE REDUCTASE SUBUNIT A"/>
    <property type="match status" value="1"/>
</dbReference>
<feature type="domain" description="4Fe-4S ferredoxin-type" evidence="4">
    <location>
        <begin position="331"/>
        <end position="359"/>
    </location>
</feature>
<dbReference type="GO" id="GO:0051536">
    <property type="term" value="F:iron-sulfur cluster binding"/>
    <property type="evidence" value="ECO:0007669"/>
    <property type="project" value="UniProtKB-KW"/>
</dbReference>
<dbReference type="Gene3D" id="1.10.1060.10">
    <property type="entry name" value="Alpha-helical ferredoxin"/>
    <property type="match status" value="1"/>
</dbReference>
<evidence type="ECO:0000259" key="4">
    <source>
        <dbReference type="PROSITE" id="PS51379"/>
    </source>
</evidence>
<keyword evidence="6" id="KW-1185">Reference proteome</keyword>
<accession>A0A4R8IT82</accession>
<reference evidence="5 6" key="1">
    <citation type="submission" date="2019-03" db="EMBL/GenBank/DDBJ databases">
        <title>Genomic Encyclopedia of Type Strains, Phase IV (KMG-IV): sequencing the most valuable type-strain genomes for metagenomic binning, comparative biology and taxonomic classification.</title>
        <authorList>
            <person name="Goeker M."/>
        </authorList>
    </citation>
    <scope>NUCLEOTIDE SEQUENCE [LARGE SCALE GENOMIC DNA]</scope>
    <source>
        <strain evidence="5 6">DSM 16326</strain>
    </source>
</reference>
<evidence type="ECO:0000313" key="6">
    <source>
        <dbReference type="Proteomes" id="UP000294914"/>
    </source>
</evidence>
<evidence type="ECO:0000256" key="2">
    <source>
        <dbReference type="ARBA" id="ARBA00023004"/>
    </source>
</evidence>
<dbReference type="PANTHER" id="PTHR40447">
    <property type="entry name" value="ANAEROBIC SULFITE REDUCTASE SUBUNIT A"/>
    <property type="match status" value="1"/>
</dbReference>
<dbReference type="Proteomes" id="UP000294914">
    <property type="component" value="Unassembled WGS sequence"/>
</dbReference>
<dbReference type="PROSITE" id="PS51379">
    <property type="entry name" value="4FE4S_FER_2"/>
    <property type="match status" value="2"/>
</dbReference>
<dbReference type="InterPro" id="IPR017896">
    <property type="entry name" value="4Fe4S_Fe-S-bd"/>
</dbReference>
<organism evidence="5 6">
    <name type="scientific">Thiohalophilus thiocyanatoxydans</name>
    <dbReference type="NCBI Taxonomy" id="381308"/>
    <lineage>
        <taxon>Bacteria</taxon>
        <taxon>Pseudomonadati</taxon>
        <taxon>Pseudomonadota</taxon>
        <taxon>Gammaproteobacteria</taxon>
        <taxon>Thiohalomonadales</taxon>
        <taxon>Thiohalophilaceae</taxon>
        <taxon>Thiohalophilus</taxon>
    </lineage>
</organism>
<proteinExistence type="predicted"/>
<protein>
    <submittedName>
        <fullName evidence="5">4Fe-4S dicluster protein</fullName>
    </submittedName>
</protein>
<dbReference type="EMBL" id="SOQX01000001">
    <property type="protein sequence ID" value="TDY04196.1"/>
    <property type="molecule type" value="Genomic_DNA"/>
</dbReference>
<dbReference type="OrthoDB" id="9795302at2"/>
<dbReference type="PROSITE" id="PS00198">
    <property type="entry name" value="4FE4S_FER_1"/>
    <property type="match status" value="2"/>
</dbReference>
<comment type="caution">
    <text evidence="5">The sequence shown here is derived from an EMBL/GenBank/DDBJ whole genome shotgun (WGS) entry which is preliminary data.</text>
</comment>
<evidence type="ECO:0000313" key="5">
    <source>
        <dbReference type="EMBL" id="TDY04196.1"/>
    </source>
</evidence>
<keyword evidence="1" id="KW-0479">Metal-binding</keyword>
<keyword evidence="3" id="KW-0411">Iron-sulfur</keyword>
<dbReference type="AlphaFoldDB" id="A0A4R8IT82"/>
<evidence type="ECO:0000256" key="3">
    <source>
        <dbReference type="ARBA" id="ARBA00023014"/>
    </source>
</evidence>
<dbReference type="RefSeq" id="WP_134080892.1">
    <property type="nucleotide sequence ID" value="NZ_SOQX01000001.1"/>
</dbReference>
<sequence length="369" mass="41217">MGEKDAYLLRERLPLLLEAVQAEGYECIGPQWQNEAIVYDILNQVEQLPHGVQVNQYPGEYCGEIHEGNVRCFAWANGPQALKPFLFAPRETLWRVHRDNDGRLQFESATPEAPKRAIFGVRACDLAALALQDRHFLESDFPDPAYAARRENLLLIAVNCSHPASTCFCASTGDGPVAQAGYDLVLDELDDGFMIQAGTEEGQAIMARLNLIPVTDGHREAIEIQQEKAHEQLRQVPGKQLRDALFANLDHERWDDVAGRCLSCGNCTSVCPTCFCHSEEELAPLDGGSSEHIRQWDSCFTAGHSYIHGLTIRQQTRERYRQWLTHKFGSWHDQYGRSGCVGCGRCIAWCPVGIDVTEELQAICGSDDA</sequence>
<dbReference type="InterPro" id="IPR017900">
    <property type="entry name" value="4Fe4S_Fe_S_CS"/>
</dbReference>
<keyword evidence="2" id="KW-0408">Iron</keyword>
<evidence type="ECO:0000256" key="1">
    <source>
        <dbReference type="ARBA" id="ARBA00022723"/>
    </source>
</evidence>